<dbReference type="SUPFAM" id="SSF48208">
    <property type="entry name" value="Six-hairpin glycosidases"/>
    <property type="match status" value="1"/>
</dbReference>
<reference evidence="8" key="1">
    <citation type="submission" date="2015-12" db="EMBL/GenBank/DDBJ databases">
        <title>De novo transcriptome assembly of four potential Pierce s Disease insect vectors from Arizona vineyards.</title>
        <authorList>
            <person name="Tassone E.E."/>
        </authorList>
    </citation>
    <scope>NUCLEOTIDE SEQUENCE</scope>
</reference>
<dbReference type="PROSITE" id="PS00927">
    <property type="entry name" value="TREHALASE_1"/>
    <property type="match status" value="1"/>
</dbReference>
<dbReference type="InterPro" id="IPR001661">
    <property type="entry name" value="Glyco_hydro_37"/>
</dbReference>
<evidence type="ECO:0000256" key="4">
    <source>
        <dbReference type="ARBA" id="ARBA00019905"/>
    </source>
</evidence>
<dbReference type="GO" id="GO:0005993">
    <property type="term" value="P:trehalose catabolic process"/>
    <property type="evidence" value="ECO:0007669"/>
    <property type="project" value="TreeGrafter"/>
</dbReference>
<protein>
    <recommendedName>
        <fullName evidence="4 7">Trehalase</fullName>
        <ecNumber evidence="3 7">3.2.1.28</ecNumber>
    </recommendedName>
    <alternativeName>
        <fullName evidence="7">Alpha-trehalose glucohydrolase</fullName>
    </alternativeName>
</protein>
<accession>A0A1B6CFS1</accession>
<keyword evidence="5 7" id="KW-0378">Hydrolase</keyword>
<dbReference type="AlphaFoldDB" id="A0A1B6CFS1"/>
<evidence type="ECO:0000256" key="5">
    <source>
        <dbReference type="ARBA" id="ARBA00022801"/>
    </source>
</evidence>
<evidence type="ECO:0000256" key="7">
    <source>
        <dbReference type="RuleBase" id="RU361180"/>
    </source>
</evidence>
<evidence type="ECO:0000256" key="1">
    <source>
        <dbReference type="ARBA" id="ARBA00001576"/>
    </source>
</evidence>
<dbReference type="InterPro" id="IPR012341">
    <property type="entry name" value="6hp_glycosidase-like_sf"/>
</dbReference>
<dbReference type="PANTHER" id="PTHR23403">
    <property type="entry name" value="TREHALASE"/>
    <property type="match status" value="1"/>
</dbReference>
<comment type="similarity">
    <text evidence="2 7">Belongs to the glycosyl hydrolase 37 family.</text>
</comment>
<gene>
    <name evidence="8" type="ORF">g.28342</name>
</gene>
<dbReference type="EC" id="3.2.1.28" evidence="3 7"/>
<sequence length="610" mass="70326">EALRRVVVSIITDMAAVELSWCTNIPSLGLEYEEEQLSPSEEQLIPEIGSLDCYEWSEDEKQECQEPFDNIYCTGPLLHDVQLAKLYKDSKTFVDMKLRFDEQTVLDKYDILKRESGGVPSKDVLYKFVEENFETGSELELWIPNDFTESPALLNSISDEKYKSWAKDLNHVFKNLTRKVKEDVNTNPQLYSLLYVPNPFVIPGGRFLELYYWDSYWIVNGLLLLDMVQTAKGVIENFIYLVATYGLIPNGSRKYYLQRSQPPLLIPMVNSYYNRTGDLKFIKDNINILEKEFEFWQEKRMVKIRKNGVCYNLARYSALSSGPRPESYREDLETAAHFVTEEERNECYIKLKSAAESGFDFSTRWFIKDGTNKGNLSYIETTSIVPVDLNAFVHWNAKILSDFNALLNNPTKQAHYAEIADQLLAGITAILWREDIGMWFDYDLINKKSREYFYLSNFTPLWTQSYLLPKNIMSEKVLAYVKETGVADFVGGVPISLENSGEQWDFPNAWAPLEAIMIQGLENLNTPKAKSLAYSLADKWIKTNYYGWIKFQKMFEKYDVLLLGETGAGGEYDAQTGFGWTNGVCLEFLSTYGKELKSIDYSNYTSNTSE</sequence>
<dbReference type="EMBL" id="GEDC01025075">
    <property type="protein sequence ID" value="JAS12223.1"/>
    <property type="molecule type" value="Transcribed_RNA"/>
</dbReference>
<dbReference type="Gene3D" id="1.50.10.10">
    <property type="match status" value="1"/>
</dbReference>
<dbReference type="PROSITE" id="PS00928">
    <property type="entry name" value="TREHALASE_2"/>
    <property type="match status" value="1"/>
</dbReference>
<dbReference type="PRINTS" id="PR00744">
    <property type="entry name" value="GLHYDRLASE37"/>
</dbReference>
<evidence type="ECO:0000313" key="8">
    <source>
        <dbReference type="EMBL" id="JAS12223.1"/>
    </source>
</evidence>
<dbReference type="PANTHER" id="PTHR23403:SF1">
    <property type="entry name" value="TREHALASE"/>
    <property type="match status" value="1"/>
</dbReference>
<keyword evidence="6 7" id="KW-0326">Glycosidase</keyword>
<feature type="non-terminal residue" evidence="8">
    <location>
        <position position="1"/>
    </location>
</feature>
<comment type="catalytic activity">
    <reaction evidence="1 7">
        <text>alpha,alpha-trehalose + H2O = alpha-D-glucose + beta-D-glucose</text>
        <dbReference type="Rhea" id="RHEA:32675"/>
        <dbReference type="ChEBI" id="CHEBI:15377"/>
        <dbReference type="ChEBI" id="CHEBI:15903"/>
        <dbReference type="ChEBI" id="CHEBI:16551"/>
        <dbReference type="ChEBI" id="CHEBI:17925"/>
        <dbReference type="EC" id="3.2.1.28"/>
    </reaction>
</comment>
<dbReference type="Pfam" id="PF01204">
    <property type="entry name" value="Trehalase"/>
    <property type="match status" value="1"/>
</dbReference>
<dbReference type="GO" id="GO:0004555">
    <property type="term" value="F:alpha,alpha-trehalase activity"/>
    <property type="evidence" value="ECO:0007669"/>
    <property type="project" value="UniProtKB-EC"/>
</dbReference>
<evidence type="ECO:0000256" key="6">
    <source>
        <dbReference type="ARBA" id="ARBA00023295"/>
    </source>
</evidence>
<organism evidence="8">
    <name type="scientific">Clastoptera arizonana</name>
    <name type="common">Arizona spittle bug</name>
    <dbReference type="NCBI Taxonomy" id="38151"/>
    <lineage>
        <taxon>Eukaryota</taxon>
        <taxon>Metazoa</taxon>
        <taxon>Ecdysozoa</taxon>
        <taxon>Arthropoda</taxon>
        <taxon>Hexapoda</taxon>
        <taxon>Insecta</taxon>
        <taxon>Pterygota</taxon>
        <taxon>Neoptera</taxon>
        <taxon>Paraneoptera</taxon>
        <taxon>Hemiptera</taxon>
        <taxon>Auchenorrhyncha</taxon>
        <taxon>Cercopoidea</taxon>
        <taxon>Clastopteridae</taxon>
        <taxon>Clastoptera</taxon>
    </lineage>
</organism>
<dbReference type="InterPro" id="IPR018232">
    <property type="entry name" value="Glyco_hydro_37_CS"/>
</dbReference>
<evidence type="ECO:0000256" key="3">
    <source>
        <dbReference type="ARBA" id="ARBA00012757"/>
    </source>
</evidence>
<name>A0A1B6CFS1_9HEMI</name>
<dbReference type="InterPro" id="IPR008928">
    <property type="entry name" value="6-hairpin_glycosidase_sf"/>
</dbReference>
<evidence type="ECO:0000256" key="2">
    <source>
        <dbReference type="ARBA" id="ARBA00005615"/>
    </source>
</evidence>
<proteinExistence type="inferred from homology"/>